<evidence type="ECO:0000313" key="2">
    <source>
        <dbReference type="EMBL" id="SEF83817.1"/>
    </source>
</evidence>
<accession>A0A1H5VBI4</accession>
<reference evidence="3" key="1">
    <citation type="submission" date="2016-10" db="EMBL/GenBank/DDBJ databases">
        <authorList>
            <person name="Varghese N."/>
            <person name="Submissions S."/>
        </authorList>
    </citation>
    <scope>NUCLEOTIDE SEQUENCE [LARGE SCALE GENOMIC DNA]</scope>
    <source>
        <strain evidence="3">DSM 43163</strain>
    </source>
</reference>
<keyword evidence="1" id="KW-0812">Transmembrane</keyword>
<protein>
    <submittedName>
        <fullName evidence="2">Uncharacterized protein</fullName>
    </submittedName>
</protein>
<keyword evidence="1" id="KW-0472">Membrane</keyword>
<feature type="transmembrane region" description="Helical" evidence="1">
    <location>
        <begin position="12"/>
        <end position="45"/>
    </location>
</feature>
<dbReference type="EMBL" id="FNVO01000002">
    <property type="protein sequence ID" value="SEF83817.1"/>
    <property type="molecule type" value="Genomic_DNA"/>
</dbReference>
<name>A0A1H5VBI4_9ACTN</name>
<organism evidence="2 3">
    <name type="scientific">Thermomonospora echinospora</name>
    <dbReference type="NCBI Taxonomy" id="1992"/>
    <lineage>
        <taxon>Bacteria</taxon>
        <taxon>Bacillati</taxon>
        <taxon>Actinomycetota</taxon>
        <taxon>Actinomycetes</taxon>
        <taxon>Streptosporangiales</taxon>
        <taxon>Thermomonosporaceae</taxon>
        <taxon>Thermomonospora</taxon>
    </lineage>
</organism>
<evidence type="ECO:0000313" key="3">
    <source>
        <dbReference type="Proteomes" id="UP000236723"/>
    </source>
</evidence>
<gene>
    <name evidence="2" type="ORF">SAMN04489712_102220</name>
</gene>
<dbReference type="RefSeq" id="WP_103936508.1">
    <property type="nucleotide sequence ID" value="NZ_FNVO01000002.1"/>
</dbReference>
<proteinExistence type="predicted"/>
<evidence type="ECO:0000256" key="1">
    <source>
        <dbReference type="SAM" id="Phobius"/>
    </source>
</evidence>
<keyword evidence="1" id="KW-1133">Transmembrane helix</keyword>
<dbReference type="AlphaFoldDB" id="A0A1H5VBI4"/>
<keyword evidence="3" id="KW-1185">Reference proteome</keyword>
<dbReference type="Proteomes" id="UP000236723">
    <property type="component" value="Unassembled WGS sequence"/>
</dbReference>
<sequence>MSSKTKVVLGGVALGLIALWLIPGWILTLVVLGVIAVPVAAYLLLDPSQRRRVRAQGRKRLGA</sequence>